<proteinExistence type="predicted"/>
<dbReference type="Proteomes" id="UP001161422">
    <property type="component" value="Unassembled WGS sequence"/>
</dbReference>
<comment type="caution">
    <text evidence="1">The sequence shown here is derived from an EMBL/GenBank/DDBJ whole genome shotgun (WGS) entry which is preliminary data.</text>
</comment>
<dbReference type="AlphaFoldDB" id="A0AA37W0B3"/>
<accession>A0AA37W0B3</accession>
<keyword evidence="2" id="KW-1185">Reference proteome</keyword>
<protein>
    <submittedName>
        <fullName evidence="1">Uncharacterized protein</fullName>
    </submittedName>
</protein>
<sequence>MQSDSIGWGVDWRLQPKQVVVNHNQWRQELGLHSQTDYGTSPWNDKQQAQLGFGFTSLSNHQVQVGAGLNPGEQSRAQLDLNAPALSFYVKYAYEQQLQVRFDWHTQAPLHNHSANMGNHAGVQDAISNVRPSPFFGLSVSYSM</sequence>
<reference evidence="1" key="1">
    <citation type="journal article" date="2014" name="Int. J. Syst. Evol. Microbiol.">
        <title>Complete genome sequence of Corynebacterium casei LMG S-19264T (=DSM 44701T), isolated from a smear-ripened cheese.</title>
        <authorList>
            <consortium name="US DOE Joint Genome Institute (JGI-PGF)"/>
            <person name="Walter F."/>
            <person name="Albersmeier A."/>
            <person name="Kalinowski J."/>
            <person name="Ruckert C."/>
        </authorList>
    </citation>
    <scope>NUCLEOTIDE SEQUENCE</scope>
    <source>
        <strain evidence="1">NBRC 101628</strain>
    </source>
</reference>
<evidence type="ECO:0000313" key="2">
    <source>
        <dbReference type="Proteomes" id="UP001161422"/>
    </source>
</evidence>
<dbReference type="EMBL" id="BSNC01000001">
    <property type="protein sequence ID" value="GLP94797.1"/>
    <property type="molecule type" value="Genomic_DNA"/>
</dbReference>
<reference evidence="1" key="2">
    <citation type="submission" date="2023-01" db="EMBL/GenBank/DDBJ databases">
        <title>Draft genome sequence of Paraferrimonas sedimenticola strain NBRC 101628.</title>
        <authorList>
            <person name="Sun Q."/>
            <person name="Mori K."/>
        </authorList>
    </citation>
    <scope>NUCLEOTIDE SEQUENCE</scope>
    <source>
        <strain evidence="1">NBRC 101628</strain>
    </source>
</reference>
<name>A0AA37W0B3_9GAMM</name>
<evidence type="ECO:0000313" key="1">
    <source>
        <dbReference type="EMBL" id="GLP94797.1"/>
    </source>
</evidence>
<gene>
    <name evidence="1" type="ORF">GCM10007895_01030</name>
</gene>
<organism evidence="1 2">
    <name type="scientific">Paraferrimonas sedimenticola</name>
    <dbReference type="NCBI Taxonomy" id="375674"/>
    <lineage>
        <taxon>Bacteria</taxon>
        <taxon>Pseudomonadati</taxon>
        <taxon>Pseudomonadota</taxon>
        <taxon>Gammaproteobacteria</taxon>
        <taxon>Alteromonadales</taxon>
        <taxon>Ferrimonadaceae</taxon>
        <taxon>Paraferrimonas</taxon>
    </lineage>
</organism>